<keyword evidence="6 7" id="KW-0472">Membrane</keyword>
<dbReference type="Proteomes" id="UP000266568">
    <property type="component" value="Unassembled WGS sequence"/>
</dbReference>
<comment type="caution">
    <text evidence="8">The sequence shown here is derived from an EMBL/GenBank/DDBJ whole genome shotgun (WGS) entry which is preliminary data.</text>
</comment>
<comment type="similarity">
    <text evidence="2">Belongs to the DoxX family.</text>
</comment>
<organism evidence="8 9">
    <name type="scientific">Hephaestia caeni</name>
    <dbReference type="NCBI Taxonomy" id="645617"/>
    <lineage>
        <taxon>Bacteria</taxon>
        <taxon>Pseudomonadati</taxon>
        <taxon>Pseudomonadota</taxon>
        <taxon>Alphaproteobacteria</taxon>
        <taxon>Sphingomonadales</taxon>
        <taxon>Sphingomonadaceae</taxon>
        <taxon>Hephaestia</taxon>
    </lineage>
</organism>
<keyword evidence="9" id="KW-1185">Reference proteome</keyword>
<dbReference type="Pfam" id="PF07681">
    <property type="entry name" value="DoxX"/>
    <property type="match status" value="1"/>
</dbReference>
<evidence type="ECO:0000256" key="7">
    <source>
        <dbReference type="SAM" id="Phobius"/>
    </source>
</evidence>
<feature type="transmembrane region" description="Helical" evidence="7">
    <location>
        <begin position="52"/>
        <end position="72"/>
    </location>
</feature>
<evidence type="ECO:0000313" key="9">
    <source>
        <dbReference type="Proteomes" id="UP000266568"/>
    </source>
</evidence>
<evidence type="ECO:0000256" key="4">
    <source>
        <dbReference type="ARBA" id="ARBA00022692"/>
    </source>
</evidence>
<dbReference type="PANTHER" id="PTHR33452">
    <property type="entry name" value="OXIDOREDUCTASE CATD-RELATED"/>
    <property type="match status" value="1"/>
</dbReference>
<comment type="subcellular location">
    <subcellularLocation>
        <location evidence="1">Cell membrane</location>
        <topology evidence="1">Multi-pass membrane protein</topology>
    </subcellularLocation>
</comment>
<evidence type="ECO:0000256" key="2">
    <source>
        <dbReference type="ARBA" id="ARBA00006679"/>
    </source>
</evidence>
<protein>
    <submittedName>
        <fullName evidence="8">Putative oxidoreductase</fullName>
    </submittedName>
</protein>
<reference evidence="8 9" key="1">
    <citation type="submission" date="2018-08" db="EMBL/GenBank/DDBJ databases">
        <title>Genomic Encyclopedia of Type Strains, Phase IV (KMG-IV): sequencing the most valuable type-strain genomes for metagenomic binning, comparative biology and taxonomic classification.</title>
        <authorList>
            <person name="Goeker M."/>
        </authorList>
    </citation>
    <scope>NUCLEOTIDE SEQUENCE [LARGE SCALE GENOMIC DNA]</scope>
    <source>
        <strain evidence="8 9">DSM 25527</strain>
    </source>
</reference>
<dbReference type="PANTHER" id="PTHR33452:SF4">
    <property type="entry name" value="BLL4328 PROTEIN"/>
    <property type="match status" value="1"/>
</dbReference>
<proteinExistence type="inferred from homology"/>
<evidence type="ECO:0000256" key="5">
    <source>
        <dbReference type="ARBA" id="ARBA00022989"/>
    </source>
</evidence>
<evidence type="ECO:0000256" key="1">
    <source>
        <dbReference type="ARBA" id="ARBA00004651"/>
    </source>
</evidence>
<dbReference type="InterPro" id="IPR051907">
    <property type="entry name" value="DoxX-like_oxidoreductase"/>
</dbReference>
<sequence length="143" mass="15116">MSTSTLPTRWEPIAHALLRIVAGLIFLEHGTQKFLGFPAGDMAGMGRAFNNMGAYAGVVEIAAGLLIALGLFTRPAAFIASGTMAVAYWLAHAPQNFFPVNNGGDAAILYCFVFLYLVAAGAGPWSLDSRRRADDAAAPIARD</sequence>
<evidence type="ECO:0000313" key="8">
    <source>
        <dbReference type="EMBL" id="RIA44006.1"/>
    </source>
</evidence>
<dbReference type="InterPro" id="IPR032808">
    <property type="entry name" value="DoxX"/>
</dbReference>
<dbReference type="RefSeq" id="WP_119035774.1">
    <property type="nucleotide sequence ID" value="NZ_QXDC01000003.1"/>
</dbReference>
<accession>A0A397P348</accession>
<dbReference type="OrthoDB" id="9808524at2"/>
<dbReference type="AlphaFoldDB" id="A0A397P348"/>
<keyword evidence="3" id="KW-1003">Cell membrane</keyword>
<name>A0A397P348_9SPHN</name>
<evidence type="ECO:0000256" key="6">
    <source>
        <dbReference type="ARBA" id="ARBA00023136"/>
    </source>
</evidence>
<dbReference type="GO" id="GO:0005886">
    <property type="term" value="C:plasma membrane"/>
    <property type="evidence" value="ECO:0007669"/>
    <property type="project" value="UniProtKB-SubCell"/>
</dbReference>
<keyword evidence="4 7" id="KW-0812">Transmembrane</keyword>
<feature type="transmembrane region" description="Helical" evidence="7">
    <location>
        <begin position="107"/>
        <end position="127"/>
    </location>
</feature>
<evidence type="ECO:0000256" key="3">
    <source>
        <dbReference type="ARBA" id="ARBA00022475"/>
    </source>
</evidence>
<dbReference type="EMBL" id="QXDC01000003">
    <property type="protein sequence ID" value="RIA44006.1"/>
    <property type="molecule type" value="Genomic_DNA"/>
</dbReference>
<keyword evidence="5 7" id="KW-1133">Transmembrane helix</keyword>
<gene>
    <name evidence="8" type="ORF">DFR49_2241</name>
</gene>